<dbReference type="SUPFAM" id="SSF51735">
    <property type="entry name" value="NAD(P)-binding Rossmann-fold domains"/>
    <property type="match status" value="1"/>
</dbReference>
<dbReference type="Gene3D" id="3.40.50.720">
    <property type="entry name" value="NAD(P)-binding Rossmann-like Domain"/>
    <property type="match status" value="1"/>
</dbReference>
<dbReference type="InterPro" id="IPR001509">
    <property type="entry name" value="Epimerase_deHydtase"/>
</dbReference>
<dbReference type="OrthoDB" id="9807212at2"/>
<evidence type="ECO:0000313" key="2">
    <source>
        <dbReference type="EMBL" id="BAY82968.1"/>
    </source>
</evidence>
<proteinExistence type="predicted"/>
<sequence length="353" mass="39949">MKLLITGASGFVGQYVVAEALRRGHQVRAVVRPASNEKRLVWHNHPNLELVRLDLRRKSGISEALQDVDAAIHLAAAKEGDFYTRFAGTVIATENLLDAMVEANMMRLVNISTFSVYDYLRSPSGTTITEKSLIESDPLERDEYAQTKLLQEELVREFEQNHNAQVTTIRPGLIYGRDNLLSSLLGGQLTNNLWLRIGGYATMPLTYIENCAEAIVLAAERSQAINQTINIVDDNLPTQRAYVKKLKEFKYPLPKWIPINWKLMRSVAWTFWKYNKVVLKGKARLPGIANPVILDARFKHFRFDNILAKEILNWKPKYSLDTAIERSCSNDELLNVKHSTNTAEELLAVGVGN</sequence>
<reference evidence="2 3" key="1">
    <citation type="submission" date="2017-06" db="EMBL/GenBank/DDBJ databases">
        <title>Genome sequencing of cyanobaciteial culture collection at National Institute for Environmental Studies (NIES).</title>
        <authorList>
            <person name="Hirose Y."/>
            <person name="Shimura Y."/>
            <person name="Fujisawa T."/>
            <person name="Nakamura Y."/>
            <person name="Kawachi M."/>
        </authorList>
    </citation>
    <scope>NUCLEOTIDE SEQUENCE [LARGE SCALE GENOMIC DNA]</scope>
    <source>
        <strain evidence="2 3">NIES-267</strain>
    </source>
</reference>
<feature type="domain" description="NAD-dependent epimerase/dehydratase" evidence="1">
    <location>
        <begin position="4"/>
        <end position="231"/>
    </location>
</feature>
<dbReference type="Pfam" id="PF01370">
    <property type="entry name" value="Epimerase"/>
    <property type="match status" value="1"/>
</dbReference>
<gene>
    <name evidence="2" type="ORF">NIES267_24540</name>
</gene>
<dbReference type="PANTHER" id="PTHR43245">
    <property type="entry name" value="BIFUNCTIONAL POLYMYXIN RESISTANCE PROTEIN ARNA"/>
    <property type="match status" value="1"/>
</dbReference>
<organism evidence="2 3">
    <name type="scientific">Calothrix parasitica NIES-267</name>
    <dbReference type="NCBI Taxonomy" id="1973488"/>
    <lineage>
        <taxon>Bacteria</taxon>
        <taxon>Bacillati</taxon>
        <taxon>Cyanobacteriota</taxon>
        <taxon>Cyanophyceae</taxon>
        <taxon>Nostocales</taxon>
        <taxon>Calotrichaceae</taxon>
        <taxon>Calothrix</taxon>
    </lineage>
</organism>
<protein>
    <submittedName>
        <fullName evidence="2">NAD-dependent epimerase/dehydratase</fullName>
    </submittedName>
</protein>
<accession>A0A1Z4LPF0</accession>
<dbReference type="AlphaFoldDB" id="A0A1Z4LPF0"/>
<dbReference type="InterPro" id="IPR050177">
    <property type="entry name" value="Lipid_A_modif_metabolic_enz"/>
</dbReference>
<evidence type="ECO:0000259" key="1">
    <source>
        <dbReference type="Pfam" id="PF01370"/>
    </source>
</evidence>
<evidence type="ECO:0000313" key="3">
    <source>
        <dbReference type="Proteomes" id="UP000218418"/>
    </source>
</evidence>
<keyword evidence="3" id="KW-1185">Reference proteome</keyword>
<dbReference type="Proteomes" id="UP000218418">
    <property type="component" value="Chromosome"/>
</dbReference>
<dbReference type="EMBL" id="AP018227">
    <property type="protein sequence ID" value="BAY82968.1"/>
    <property type="molecule type" value="Genomic_DNA"/>
</dbReference>
<name>A0A1Z4LPF0_9CYAN</name>
<dbReference type="InterPro" id="IPR036291">
    <property type="entry name" value="NAD(P)-bd_dom_sf"/>
</dbReference>